<dbReference type="PANTHER" id="PTHR36449:SF1">
    <property type="entry name" value="ACETYLTRANSFERASE"/>
    <property type="match status" value="1"/>
</dbReference>
<keyword evidence="3 7" id="KW-0808">Transferase</keyword>
<dbReference type="SUPFAM" id="SSF55729">
    <property type="entry name" value="Acyl-CoA N-acyltransferases (Nat)"/>
    <property type="match status" value="1"/>
</dbReference>
<dbReference type="InterPro" id="IPR016181">
    <property type="entry name" value="Acyl_CoA_acyltransferase"/>
</dbReference>
<comment type="caution">
    <text evidence="7">The sequence shown here is derived from an EMBL/GenBank/DDBJ whole genome shotgun (WGS) entry which is preliminary data.</text>
</comment>
<dbReference type="Gene3D" id="3.40.630.30">
    <property type="match status" value="1"/>
</dbReference>
<sequence length="160" mass="16845">MSHPALSAPAPISPQHDVSNFACEHSELTTWLQRRALANHVAGGSKTYVVCAGSQVVGYYALAAGAVEPGVATGALRRNMPKPIPVVVLGRLAVHKDWGGQGIGTGLLKDAVSRALQAAEIVGMRAMLCHAIDEKAKAFYLRHGFVVSPAEPLTVMLGLR</sequence>
<reference evidence="7 8" key="1">
    <citation type="submission" date="2020-04" db="EMBL/GenBank/DDBJ databases">
        <title>Azohydromonas sp. isolated from soil.</title>
        <authorList>
            <person name="Dahal R.H."/>
        </authorList>
    </citation>
    <scope>NUCLEOTIDE SEQUENCE [LARGE SCALE GENOMIC DNA]</scope>
    <source>
        <strain evidence="7 8">G-1-1-14</strain>
    </source>
</reference>
<evidence type="ECO:0000256" key="4">
    <source>
        <dbReference type="ARBA" id="ARBA00023315"/>
    </source>
</evidence>
<feature type="domain" description="N-acetyltransferase" evidence="6">
    <location>
        <begin position="4"/>
        <end position="160"/>
    </location>
</feature>
<keyword evidence="4" id="KW-0012">Acyltransferase</keyword>
<evidence type="ECO:0000313" key="7">
    <source>
        <dbReference type="EMBL" id="NML17681.1"/>
    </source>
</evidence>
<keyword evidence="2" id="KW-1277">Toxin-antitoxin system</keyword>
<keyword evidence="1" id="KW-0678">Repressor</keyword>
<evidence type="ECO:0000256" key="5">
    <source>
        <dbReference type="ARBA" id="ARBA00049880"/>
    </source>
</evidence>
<comment type="catalytic activity">
    <reaction evidence="5">
        <text>glycyl-tRNA(Gly) + acetyl-CoA = N-acetylglycyl-tRNA(Gly) + CoA + H(+)</text>
        <dbReference type="Rhea" id="RHEA:81867"/>
        <dbReference type="Rhea" id="RHEA-COMP:9683"/>
        <dbReference type="Rhea" id="RHEA-COMP:19766"/>
        <dbReference type="ChEBI" id="CHEBI:15378"/>
        <dbReference type="ChEBI" id="CHEBI:57287"/>
        <dbReference type="ChEBI" id="CHEBI:57288"/>
        <dbReference type="ChEBI" id="CHEBI:78522"/>
        <dbReference type="ChEBI" id="CHEBI:232036"/>
    </reaction>
</comment>
<dbReference type="Pfam" id="PF13508">
    <property type="entry name" value="Acetyltransf_7"/>
    <property type="match status" value="1"/>
</dbReference>
<keyword evidence="8" id="KW-1185">Reference proteome</keyword>
<evidence type="ECO:0000256" key="1">
    <source>
        <dbReference type="ARBA" id="ARBA00022491"/>
    </source>
</evidence>
<protein>
    <submittedName>
        <fullName evidence="7">GNAT family N-acetyltransferase</fullName>
    </submittedName>
</protein>
<dbReference type="AlphaFoldDB" id="A0A848FIL2"/>
<accession>A0A848FIL2</accession>
<proteinExistence type="predicted"/>
<dbReference type="GO" id="GO:0016747">
    <property type="term" value="F:acyltransferase activity, transferring groups other than amino-acyl groups"/>
    <property type="evidence" value="ECO:0007669"/>
    <property type="project" value="InterPro"/>
</dbReference>
<evidence type="ECO:0000256" key="2">
    <source>
        <dbReference type="ARBA" id="ARBA00022649"/>
    </source>
</evidence>
<dbReference type="InterPro" id="IPR000182">
    <property type="entry name" value="GNAT_dom"/>
</dbReference>
<gene>
    <name evidence="7" type="ORF">HHL10_22170</name>
</gene>
<dbReference type="PROSITE" id="PS51186">
    <property type="entry name" value="GNAT"/>
    <property type="match status" value="1"/>
</dbReference>
<dbReference type="EMBL" id="JABBFW010000021">
    <property type="protein sequence ID" value="NML17681.1"/>
    <property type="molecule type" value="Genomic_DNA"/>
</dbReference>
<evidence type="ECO:0000256" key="3">
    <source>
        <dbReference type="ARBA" id="ARBA00022679"/>
    </source>
</evidence>
<evidence type="ECO:0000259" key="6">
    <source>
        <dbReference type="PROSITE" id="PS51186"/>
    </source>
</evidence>
<dbReference type="CDD" id="cd04301">
    <property type="entry name" value="NAT_SF"/>
    <property type="match status" value="1"/>
</dbReference>
<organism evidence="7 8">
    <name type="scientific">Azohydromonas caseinilytica</name>
    <dbReference type="NCBI Taxonomy" id="2728836"/>
    <lineage>
        <taxon>Bacteria</taxon>
        <taxon>Pseudomonadati</taxon>
        <taxon>Pseudomonadota</taxon>
        <taxon>Betaproteobacteria</taxon>
        <taxon>Burkholderiales</taxon>
        <taxon>Sphaerotilaceae</taxon>
        <taxon>Azohydromonas</taxon>
    </lineage>
</organism>
<dbReference type="PANTHER" id="PTHR36449">
    <property type="entry name" value="ACETYLTRANSFERASE-RELATED"/>
    <property type="match status" value="1"/>
</dbReference>
<evidence type="ECO:0000313" key="8">
    <source>
        <dbReference type="Proteomes" id="UP000574067"/>
    </source>
</evidence>
<dbReference type="Proteomes" id="UP000574067">
    <property type="component" value="Unassembled WGS sequence"/>
</dbReference>
<name>A0A848FIL2_9BURK</name>